<organism evidence="6 7">
    <name type="scientific">Candidatus Hakubella thermalkaliphila</name>
    <dbReference type="NCBI Taxonomy" id="2754717"/>
    <lineage>
        <taxon>Bacteria</taxon>
        <taxon>Bacillati</taxon>
        <taxon>Actinomycetota</taxon>
        <taxon>Actinomycetota incertae sedis</taxon>
        <taxon>Candidatus Hakubellales</taxon>
        <taxon>Candidatus Hakubellaceae</taxon>
        <taxon>Candidatus Hakubella</taxon>
    </lineage>
</organism>
<dbReference type="Gene3D" id="3.20.110.10">
    <property type="entry name" value="Glycoside hydrolase 38, N terminal domain"/>
    <property type="match status" value="1"/>
</dbReference>
<dbReference type="SUPFAM" id="SSF88713">
    <property type="entry name" value="Glycoside hydrolase/deacetylase"/>
    <property type="match status" value="1"/>
</dbReference>
<dbReference type="PANTHER" id="PTHR36306:SF1">
    <property type="entry name" value="ALPHA-AMYLASE-RELATED"/>
    <property type="match status" value="1"/>
</dbReference>
<sequence length="241" mass="27797">MKGWKWLCVLVVLSGLLTACRPTPAPGSTPGPPTPTPVGEMPLYVALVWHQHQPLYYKDPKTGVYSRPWVRVHATKDYYDMAAMLEGHPDVRVTINLTPVLIRQLDDLAAGAKDIYWVLAEKPADQLADDDKRFILRRFFDANWDNIIRRYPRYAELLDKRGGTNDEAIERALQTFTEQDFRDLQIWFNLAWTDPDFLAEEPLKGLVDKGRDFSEADKQIVFQVHREIIKGVIPKHKELQD</sequence>
<evidence type="ECO:0000256" key="3">
    <source>
        <dbReference type="RuleBase" id="RU361196"/>
    </source>
</evidence>
<reference evidence="6 7" key="1">
    <citation type="journal article" date="2020" name="Front. Microbiol.">
        <title>Single-cell genomics of novel Actinobacteria with the Wood-Ljungdahl pathway discovered in a serpentinizing system.</title>
        <authorList>
            <person name="Merino N."/>
            <person name="Kawai M."/>
            <person name="Boyd E.S."/>
            <person name="Colman D.R."/>
            <person name="McGlynn S.E."/>
            <person name="Nealson K.H."/>
            <person name="Kurokawa K."/>
            <person name="Hongoh Y."/>
        </authorList>
    </citation>
    <scope>NUCLEOTIDE SEQUENCE [LARGE SCALE GENOMIC DNA]</scope>
    <source>
        <strain evidence="6 7">S42</strain>
    </source>
</reference>
<dbReference type="InterPro" id="IPR011330">
    <property type="entry name" value="Glyco_hydro/deAcase_b/a-brl"/>
</dbReference>
<dbReference type="InterPro" id="IPR027291">
    <property type="entry name" value="Glyco_hydro_38_N_sf"/>
</dbReference>
<evidence type="ECO:0000256" key="2">
    <source>
        <dbReference type="ARBA" id="ARBA00023277"/>
    </source>
</evidence>
<evidence type="ECO:0000313" key="7">
    <source>
        <dbReference type="Proteomes" id="UP000568877"/>
    </source>
</evidence>
<accession>A0A6V8PQM6</accession>
<dbReference type="PROSITE" id="PS51257">
    <property type="entry name" value="PROKAR_LIPOPROTEIN"/>
    <property type="match status" value="1"/>
</dbReference>
<evidence type="ECO:0000259" key="5">
    <source>
        <dbReference type="Pfam" id="PF03065"/>
    </source>
</evidence>
<feature type="non-terminal residue" evidence="6">
    <location>
        <position position="241"/>
    </location>
</feature>
<evidence type="ECO:0000256" key="1">
    <source>
        <dbReference type="ARBA" id="ARBA00006821"/>
    </source>
</evidence>
<dbReference type="InterPro" id="IPR052046">
    <property type="entry name" value="GH57_Enzymes"/>
</dbReference>
<dbReference type="Proteomes" id="UP000568877">
    <property type="component" value="Unassembled WGS sequence"/>
</dbReference>
<gene>
    <name evidence="6" type="ORF">HKBW3S42_01701</name>
</gene>
<name>A0A6V8PQM6_9ACTN</name>
<dbReference type="Pfam" id="PF03065">
    <property type="entry name" value="Glyco_hydro_57"/>
    <property type="match status" value="1"/>
</dbReference>
<feature type="signal peptide" evidence="4">
    <location>
        <begin position="1"/>
        <end position="25"/>
    </location>
</feature>
<comment type="caution">
    <text evidence="6">The sequence shown here is derived from an EMBL/GenBank/DDBJ whole genome shotgun (WGS) entry which is preliminary data.</text>
</comment>
<dbReference type="AlphaFoldDB" id="A0A6V8PQM6"/>
<dbReference type="EMBL" id="BLSA01000429">
    <property type="protein sequence ID" value="GFP33366.1"/>
    <property type="molecule type" value="Genomic_DNA"/>
</dbReference>
<dbReference type="GO" id="GO:0003824">
    <property type="term" value="F:catalytic activity"/>
    <property type="evidence" value="ECO:0007669"/>
    <property type="project" value="InterPro"/>
</dbReference>
<feature type="domain" description="Glycoside hydrolase family 57 N-terminal" evidence="5">
    <location>
        <begin position="46"/>
        <end position="240"/>
    </location>
</feature>
<comment type="similarity">
    <text evidence="1 3">Belongs to the glycosyl hydrolase 57 family.</text>
</comment>
<keyword evidence="2 3" id="KW-0119">Carbohydrate metabolism</keyword>
<evidence type="ECO:0000256" key="4">
    <source>
        <dbReference type="SAM" id="SignalP"/>
    </source>
</evidence>
<keyword evidence="4" id="KW-0732">Signal</keyword>
<protein>
    <recommendedName>
        <fullName evidence="5">Glycoside hydrolase family 57 N-terminal domain-containing protein</fullName>
    </recommendedName>
</protein>
<dbReference type="PANTHER" id="PTHR36306">
    <property type="entry name" value="ALPHA-AMYLASE-RELATED-RELATED"/>
    <property type="match status" value="1"/>
</dbReference>
<dbReference type="InterPro" id="IPR004300">
    <property type="entry name" value="Glyco_hydro_57_N"/>
</dbReference>
<feature type="chain" id="PRO_5039649922" description="Glycoside hydrolase family 57 N-terminal domain-containing protein" evidence="4">
    <location>
        <begin position="26"/>
        <end position="241"/>
    </location>
</feature>
<evidence type="ECO:0000313" key="6">
    <source>
        <dbReference type="EMBL" id="GFP33366.1"/>
    </source>
</evidence>
<proteinExistence type="inferred from homology"/>
<dbReference type="GO" id="GO:0005975">
    <property type="term" value="P:carbohydrate metabolic process"/>
    <property type="evidence" value="ECO:0007669"/>
    <property type="project" value="InterPro"/>
</dbReference>